<keyword evidence="4" id="KW-1133">Transmembrane helix</keyword>
<keyword evidence="6" id="KW-1185">Reference proteome</keyword>
<keyword evidence="2 4" id="KW-0472">Membrane</keyword>
<feature type="region of interest" description="Disordered" evidence="3">
    <location>
        <begin position="1"/>
        <end position="21"/>
    </location>
</feature>
<dbReference type="Proteomes" id="UP001190926">
    <property type="component" value="Unassembled WGS sequence"/>
</dbReference>
<accession>A0AAD4JN26</accession>
<protein>
    <recommendedName>
        <fullName evidence="7">Late embryogenesis abundant protein LEA-2 subgroup domain-containing protein</fullName>
    </recommendedName>
</protein>
<sequence length="250" mass="27387">MEESGSAAASKPSLKKSYSRRVSFNEDTILPPKEHRRDYGRDLESRISVRPRRRRCGGVCNSCCIWIFLALGLLFFLLILCGGLYYSFLKSHLPDIRLRRLEVGRIDVVTANNDDASVTTNLTVLLDAANGSDKTELIYSKMMASVAASGVQFGVVRLGDVRQPPENTTVVKVAAGVKDAVMDGWAAHDLQSSAEAHVLMIHLNVKGRIDLIVGGRKMNGFPFKIECRSINQSEIDAGHAPPCSIQLASL</sequence>
<keyword evidence="4" id="KW-0812">Transmembrane</keyword>
<evidence type="ECO:0008006" key="7">
    <source>
        <dbReference type="Google" id="ProtNLM"/>
    </source>
</evidence>
<proteinExistence type="predicted"/>
<comment type="caution">
    <text evidence="5">The sequence shown here is derived from an EMBL/GenBank/DDBJ whole genome shotgun (WGS) entry which is preliminary data.</text>
</comment>
<dbReference type="InterPro" id="IPR044839">
    <property type="entry name" value="NDR1-like"/>
</dbReference>
<organism evidence="5 6">
    <name type="scientific">Perilla frutescens var. hirtella</name>
    <name type="common">Perilla citriodora</name>
    <name type="synonym">Perilla setoyensis</name>
    <dbReference type="NCBI Taxonomy" id="608512"/>
    <lineage>
        <taxon>Eukaryota</taxon>
        <taxon>Viridiplantae</taxon>
        <taxon>Streptophyta</taxon>
        <taxon>Embryophyta</taxon>
        <taxon>Tracheophyta</taxon>
        <taxon>Spermatophyta</taxon>
        <taxon>Magnoliopsida</taxon>
        <taxon>eudicotyledons</taxon>
        <taxon>Gunneridae</taxon>
        <taxon>Pentapetalae</taxon>
        <taxon>asterids</taxon>
        <taxon>lamiids</taxon>
        <taxon>Lamiales</taxon>
        <taxon>Lamiaceae</taxon>
        <taxon>Nepetoideae</taxon>
        <taxon>Elsholtzieae</taxon>
        <taxon>Perilla</taxon>
    </lineage>
</organism>
<gene>
    <name evidence="5" type="ORF">C2S53_008582</name>
</gene>
<evidence type="ECO:0000313" key="5">
    <source>
        <dbReference type="EMBL" id="KAH6836870.1"/>
    </source>
</evidence>
<dbReference type="GO" id="GO:0005886">
    <property type="term" value="C:plasma membrane"/>
    <property type="evidence" value="ECO:0007669"/>
    <property type="project" value="TreeGrafter"/>
</dbReference>
<name>A0AAD4JN26_PERFH</name>
<dbReference type="PANTHER" id="PTHR31234:SF32">
    <property type="entry name" value="LATE EMBRYOGENESIS ABUNDANT (LEA) HYDROXYPROLINE-RICH GLYCOPROTEIN FAMILY"/>
    <property type="match status" value="1"/>
</dbReference>
<feature type="compositionally biased region" description="Low complexity" evidence="3">
    <location>
        <begin position="1"/>
        <end position="12"/>
    </location>
</feature>
<feature type="transmembrane region" description="Helical" evidence="4">
    <location>
        <begin position="65"/>
        <end position="89"/>
    </location>
</feature>
<dbReference type="AlphaFoldDB" id="A0AAD4JN26"/>
<evidence type="ECO:0000313" key="6">
    <source>
        <dbReference type="Proteomes" id="UP001190926"/>
    </source>
</evidence>
<evidence type="ECO:0000256" key="2">
    <source>
        <dbReference type="ARBA" id="ARBA00023136"/>
    </source>
</evidence>
<evidence type="ECO:0000256" key="1">
    <source>
        <dbReference type="ARBA" id="ARBA00004370"/>
    </source>
</evidence>
<evidence type="ECO:0000256" key="4">
    <source>
        <dbReference type="SAM" id="Phobius"/>
    </source>
</evidence>
<dbReference type="PANTHER" id="PTHR31234">
    <property type="entry name" value="LATE EMBRYOGENESIS ABUNDANT (LEA) HYDROXYPROLINE-RICH GLYCOPROTEIN FAMILY"/>
    <property type="match status" value="1"/>
</dbReference>
<dbReference type="GO" id="GO:0098542">
    <property type="term" value="P:defense response to other organism"/>
    <property type="evidence" value="ECO:0007669"/>
    <property type="project" value="InterPro"/>
</dbReference>
<comment type="subcellular location">
    <subcellularLocation>
        <location evidence="1">Membrane</location>
    </subcellularLocation>
</comment>
<evidence type="ECO:0000256" key="3">
    <source>
        <dbReference type="SAM" id="MobiDB-lite"/>
    </source>
</evidence>
<reference evidence="5 6" key="1">
    <citation type="journal article" date="2021" name="Nat. Commun.">
        <title>Incipient diploidization of the medicinal plant Perilla within 10,000 years.</title>
        <authorList>
            <person name="Zhang Y."/>
            <person name="Shen Q."/>
            <person name="Leng L."/>
            <person name="Zhang D."/>
            <person name="Chen S."/>
            <person name="Shi Y."/>
            <person name="Ning Z."/>
            <person name="Chen S."/>
        </authorList>
    </citation>
    <scope>NUCLEOTIDE SEQUENCE [LARGE SCALE GENOMIC DNA]</scope>
    <source>
        <strain evidence="6">cv. PC099</strain>
    </source>
</reference>
<dbReference type="EMBL" id="SDAM02000019">
    <property type="protein sequence ID" value="KAH6836870.1"/>
    <property type="molecule type" value="Genomic_DNA"/>
</dbReference>